<comment type="caution">
    <text evidence="3">The sequence shown here is derived from an EMBL/GenBank/DDBJ whole genome shotgun (WGS) entry which is preliminary data.</text>
</comment>
<evidence type="ECO:0000259" key="2">
    <source>
        <dbReference type="Pfam" id="PF01979"/>
    </source>
</evidence>
<evidence type="ECO:0000313" key="3">
    <source>
        <dbReference type="EMBL" id="GGA85837.1"/>
    </source>
</evidence>
<dbReference type="InterPro" id="IPR050287">
    <property type="entry name" value="MTA/SAH_deaminase"/>
</dbReference>
<dbReference type="Pfam" id="PF01979">
    <property type="entry name" value="Amidohydro_1"/>
    <property type="match status" value="1"/>
</dbReference>
<dbReference type="SUPFAM" id="SSF51556">
    <property type="entry name" value="Metallo-dependent hydrolases"/>
    <property type="match status" value="1"/>
</dbReference>
<keyword evidence="4" id="KW-1185">Reference proteome</keyword>
<dbReference type="Proteomes" id="UP000607559">
    <property type="component" value="Unassembled WGS sequence"/>
</dbReference>
<dbReference type="RefSeq" id="WP_188928433.1">
    <property type="nucleotide sequence ID" value="NZ_BMJC01000001.1"/>
</dbReference>
<accession>A0A8J2XNY7</accession>
<feature type="domain" description="Amidohydrolase-related" evidence="2">
    <location>
        <begin position="305"/>
        <end position="458"/>
    </location>
</feature>
<proteinExistence type="predicted"/>
<dbReference type="InterPro" id="IPR011059">
    <property type="entry name" value="Metal-dep_hydrolase_composite"/>
</dbReference>
<dbReference type="AlphaFoldDB" id="A0A8J2XNY7"/>
<dbReference type="InterPro" id="IPR006680">
    <property type="entry name" value="Amidohydro-rel"/>
</dbReference>
<dbReference type="InterPro" id="IPR032466">
    <property type="entry name" value="Metal_Hydrolase"/>
</dbReference>
<dbReference type="PANTHER" id="PTHR43794:SF11">
    <property type="entry name" value="AMIDOHYDROLASE-RELATED DOMAIN-CONTAINING PROTEIN"/>
    <property type="match status" value="1"/>
</dbReference>
<evidence type="ECO:0000256" key="1">
    <source>
        <dbReference type="ARBA" id="ARBA00022801"/>
    </source>
</evidence>
<reference evidence="3" key="2">
    <citation type="submission" date="2020-09" db="EMBL/GenBank/DDBJ databases">
        <authorList>
            <person name="Sun Q."/>
            <person name="Zhou Y."/>
        </authorList>
    </citation>
    <scope>NUCLEOTIDE SEQUENCE</scope>
    <source>
        <strain evidence="3">CGMCC 1.15448</strain>
    </source>
</reference>
<reference evidence="3" key="1">
    <citation type="journal article" date="2014" name="Int. J. Syst. Evol. Microbiol.">
        <title>Complete genome sequence of Corynebacterium casei LMG S-19264T (=DSM 44701T), isolated from a smear-ripened cheese.</title>
        <authorList>
            <consortium name="US DOE Joint Genome Institute (JGI-PGF)"/>
            <person name="Walter F."/>
            <person name="Albersmeier A."/>
            <person name="Kalinowski J."/>
            <person name="Ruckert C."/>
        </authorList>
    </citation>
    <scope>NUCLEOTIDE SEQUENCE</scope>
    <source>
        <strain evidence="3">CGMCC 1.15448</strain>
    </source>
</reference>
<name>A0A8J2XNY7_9BACT</name>
<gene>
    <name evidence="3" type="ORF">GCM10011511_06110</name>
</gene>
<evidence type="ECO:0000313" key="4">
    <source>
        <dbReference type="Proteomes" id="UP000607559"/>
    </source>
</evidence>
<dbReference type="EMBL" id="BMJC01000001">
    <property type="protein sequence ID" value="GGA85837.1"/>
    <property type="molecule type" value="Genomic_DNA"/>
</dbReference>
<keyword evidence="1" id="KW-0378">Hydrolase</keyword>
<organism evidence="3 4">
    <name type="scientific">Puia dinghuensis</name>
    <dbReference type="NCBI Taxonomy" id="1792502"/>
    <lineage>
        <taxon>Bacteria</taxon>
        <taxon>Pseudomonadati</taxon>
        <taxon>Bacteroidota</taxon>
        <taxon>Chitinophagia</taxon>
        <taxon>Chitinophagales</taxon>
        <taxon>Chitinophagaceae</taxon>
        <taxon>Puia</taxon>
    </lineage>
</organism>
<dbReference type="Gene3D" id="3.20.20.140">
    <property type="entry name" value="Metal-dependent hydrolases"/>
    <property type="match status" value="1"/>
</dbReference>
<dbReference type="GO" id="GO:0016810">
    <property type="term" value="F:hydrolase activity, acting on carbon-nitrogen (but not peptide) bonds"/>
    <property type="evidence" value="ECO:0007669"/>
    <property type="project" value="InterPro"/>
</dbReference>
<sequence length="552" mass="60664">MITSSTKTIGIVGHVWTLEAGEALKTIVIENGKISRILDGKNPVTDIPGITLIELDDNITLFPGLLNLHTHTTYNILPIWESKTIWKNRFQWRNNKDYKQDIGGLLNYIKDNWTNDADAHFVSSFVQSVHATLNKQTPAASAGQDALVQAALSAVNTAHAVISEIQAVAGGTTLIQETLNLDNETPDDRSFIIRNTGDDNGLQIPATKDIWSVIDFYAPNVVPKGTPDEDTSTWQPVKQPPYTDFVKSVNNNNATYYSSLVHVGEGKSGFVKGSTRDPYSKKEIDLLFQSLKTDITAPGNLSKANLSLTHGCGIDLSNDAVLDFMRTHNISLVWSPVSNLLLYQDTIDVRKLLDKQITVCLGSDWSPSGSKHVLDELKFAKYVNDLFKLGISNSELFKMVTTNPVKTLGISGNGAIGVNYNADLFALRKKNKTDDALDALLASTDSDVDFVMVNGRIVFGLVSYFKDQLQVDFQGFASTEGNDAALRGVSINSGLQFNLAGSLTIIDTLLQRYCSTVINKPHLKRTRFLASDDTVYQHNINALKATLNKLYS</sequence>
<dbReference type="PANTHER" id="PTHR43794">
    <property type="entry name" value="AMINOHYDROLASE SSNA-RELATED"/>
    <property type="match status" value="1"/>
</dbReference>
<protein>
    <recommendedName>
        <fullName evidence="2">Amidohydrolase-related domain-containing protein</fullName>
    </recommendedName>
</protein>
<dbReference type="SUPFAM" id="SSF51338">
    <property type="entry name" value="Composite domain of metallo-dependent hydrolases"/>
    <property type="match status" value="1"/>
</dbReference>